<dbReference type="AlphaFoldDB" id="A0A6M3IIG1"/>
<proteinExistence type="predicted"/>
<accession>A0A6M3IIG1</accession>
<sequence length="348" mass="40555">MDITAYISTRNRYFSTLPQAIISLCQQTLKPKEFILYDDGEHKDLRNHPLYQYIFGLLDECKINWKVGFSDGKGQVANHQRVLSEAKYPFIFRCDDDNILQPTVLEKLASHFIDPKVGAVGGCVLHPNKPILNLPNFYVYNDIEYCQDPSMWNAQWFRSNGVHEIGHLYSTFLFRKEASKHGYNMDLSPVGDKEESLFTAEMKHNGWKLLLDSSAITYHFRYSEGGIRDSKIHTPENFQHDTQIFLNKLTEWGIKLKFNKIIVLDCGLGDHLVFKKILPEIKEKYKDKRIIVACCYPLVFEDDKDIILTSLAEVGITTNIEEYNIYKKMELWKWRDSLENAFKKLYGV</sequence>
<feature type="domain" description="Glycosyltransferase 2-like" evidence="1">
    <location>
        <begin position="6"/>
        <end position="128"/>
    </location>
</feature>
<dbReference type="EMBL" id="MT142425">
    <property type="protein sequence ID" value="QJA80523.1"/>
    <property type="molecule type" value="Genomic_DNA"/>
</dbReference>
<evidence type="ECO:0000259" key="1">
    <source>
        <dbReference type="Pfam" id="PF00535"/>
    </source>
</evidence>
<protein>
    <submittedName>
        <fullName evidence="2">Putative glycosyltransferase</fullName>
    </submittedName>
</protein>
<dbReference type="Gene3D" id="3.90.550.10">
    <property type="entry name" value="Spore Coat Polysaccharide Biosynthesis Protein SpsA, Chain A"/>
    <property type="match status" value="1"/>
</dbReference>
<dbReference type="InterPro" id="IPR029044">
    <property type="entry name" value="Nucleotide-diphossugar_trans"/>
</dbReference>
<name>A0A6M3IIG1_9ZZZZ</name>
<keyword evidence="2" id="KW-0808">Transferase</keyword>
<gene>
    <name evidence="3" type="ORF">MM415A00702_0022</name>
    <name evidence="2" type="ORF">MM415B01667_0022</name>
</gene>
<dbReference type="SUPFAM" id="SSF53448">
    <property type="entry name" value="Nucleotide-diphospho-sugar transferases"/>
    <property type="match status" value="1"/>
</dbReference>
<reference evidence="2" key="1">
    <citation type="submission" date="2020-03" db="EMBL/GenBank/DDBJ databases">
        <title>The deep terrestrial virosphere.</title>
        <authorList>
            <person name="Holmfeldt K."/>
            <person name="Nilsson E."/>
            <person name="Simone D."/>
            <person name="Lopez-Fernandez M."/>
            <person name="Wu X."/>
            <person name="de Brujin I."/>
            <person name="Lundin D."/>
            <person name="Andersson A."/>
            <person name="Bertilsson S."/>
            <person name="Dopson M."/>
        </authorList>
    </citation>
    <scope>NUCLEOTIDE SEQUENCE</scope>
    <source>
        <strain evidence="3">MM415A00702</strain>
        <strain evidence="2">MM415B01667</strain>
    </source>
</reference>
<dbReference type="InterPro" id="IPR001173">
    <property type="entry name" value="Glyco_trans_2-like"/>
</dbReference>
<dbReference type="Pfam" id="PF00535">
    <property type="entry name" value="Glycos_transf_2"/>
    <property type="match status" value="1"/>
</dbReference>
<dbReference type="GO" id="GO:0016740">
    <property type="term" value="F:transferase activity"/>
    <property type="evidence" value="ECO:0007669"/>
    <property type="project" value="UniProtKB-KW"/>
</dbReference>
<evidence type="ECO:0000313" key="2">
    <source>
        <dbReference type="EMBL" id="QJA57296.1"/>
    </source>
</evidence>
<organism evidence="2">
    <name type="scientific">viral metagenome</name>
    <dbReference type="NCBI Taxonomy" id="1070528"/>
    <lineage>
        <taxon>unclassified sequences</taxon>
        <taxon>metagenomes</taxon>
        <taxon>organismal metagenomes</taxon>
    </lineage>
</organism>
<dbReference type="EMBL" id="MT141265">
    <property type="protein sequence ID" value="QJA57296.1"/>
    <property type="molecule type" value="Genomic_DNA"/>
</dbReference>
<evidence type="ECO:0000313" key="3">
    <source>
        <dbReference type="EMBL" id="QJA80523.1"/>
    </source>
</evidence>